<name>A0A9P6F427_9FUNG</name>
<proteinExistence type="predicted"/>
<evidence type="ECO:0008006" key="3">
    <source>
        <dbReference type="Google" id="ProtNLM"/>
    </source>
</evidence>
<accession>A0A9P6F427</accession>
<dbReference type="Proteomes" id="UP000723463">
    <property type="component" value="Unassembled WGS sequence"/>
</dbReference>
<reference evidence="1" key="1">
    <citation type="journal article" date="2020" name="Fungal Divers.">
        <title>Resolving the Mortierellaceae phylogeny through synthesis of multi-gene phylogenetics and phylogenomics.</title>
        <authorList>
            <person name="Vandepol N."/>
            <person name="Liber J."/>
            <person name="Desiro A."/>
            <person name="Na H."/>
            <person name="Kennedy M."/>
            <person name="Barry K."/>
            <person name="Grigoriev I.V."/>
            <person name="Miller A.N."/>
            <person name="O'Donnell K."/>
            <person name="Stajich J.E."/>
            <person name="Bonito G."/>
        </authorList>
    </citation>
    <scope>NUCLEOTIDE SEQUENCE</scope>
    <source>
        <strain evidence="1">NRRL 2591</strain>
    </source>
</reference>
<dbReference type="AlphaFoldDB" id="A0A9P6F427"/>
<gene>
    <name evidence="1" type="ORF">EC957_003013</name>
</gene>
<keyword evidence="2" id="KW-1185">Reference proteome</keyword>
<protein>
    <recommendedName>
        <fullName evidence="3">F-box domain-containing protein</fullName>
    </recommendedName>
</protein>
<dbReference type="GO" id="GO:0031146">
    <property type="term" value="P:SCF-dependent proteasomal ubiquitin-dependent protein catabolic process"/>
    <property type="evidence" value="ECO:0007669"/>
    <property type="project" value="TreeGrafter"/>
</dbReference>
<dbReference type="InterPro" id="IPR032675">
    <property type="entry name" value="LRR_dom_sf"/>
</dbReference>
<evidence type="ECO:0000313" key="1">
    <source>
        <dbReference type="EMBL" id="KAF9541515.1"/>
    </source>
</evidence>
<dbReference type="Gene3D" id="3.80.10.10">
    <property type="entry name" value="Ribonuclease Inhibitor"/>
    <property type="match status" value="1"/>
</dbReference>
<dbReference type="PANTHER" id="PTHR13318">
    <property type="entry name" value="PARTNER OF PAIRED, ISOFORM B-RELATED"/>
    <property type="match status" value="1"/>
</dbReference>
<sequence>MTRTHALDMPEIREAIIQFLIPSRNDLLSCLLLSHPWNASVQPWLWKHLYLYSELQPTRVPRTKAPFPQANLQNPPVSLLQQNAVFIRHLHVKAPIDSSILAVLNQNSLNNNISNNGNENSTGDVAPFFSALQTLHVHGYCCDETVIDLEIRFAAQLIRHTLRQTTTLKELHLTSLPPSSVTTLLRAVDEHPFSSLAPPTTTTTSIPQHPLDRLRLTDLTLPYNLADRSQFWQCCTTIRRLEFDSVNCLGYPCPPDFTFPRLEHLQLTNMSLLPPYEQLQLMSQCPNLISLDWGPSSSTTTTTISTPPILSPAELSQRIAAITLSPISNVHTLYLRGSQINDASIAKVLSGCEPLKKLNVHGSGFSLESIDILAARHFASLQEIDMGECPFVTSPMVELIVEQCPLLEVLVAPTLKVGDIMASSTLVGEGETGWVCKNLRVLEVQIEIETTRLDLERPFINARLASMKKLTSIGLFPRPYS</sequence>
<dbReference type="SUPFAM" id="SSF52047">
    <property type="entry name" value="RNI-like"/>
    <property type="match status" value="1"/>
</dbReference>
<organism evidence="1 2">
    <name type="scientific">Mortierella hygrophila</name>
    <dbReference type="NCBI Taxonomy" id="979708"/>
    <lineage>
        <taxon>Eukaryota</taxon>
        <taxon>Fungi</taxon>
        <taxon>Fungi incertae sedis</taxon>
        <taxon>Mucoromycota</taxon>
        <taxon>Mortierellomycotina</taxon>
        <taxon>Mortierellomycetes</taxon>
        <taxon>Mortierellales</taxon>
        <taxon>Mortierellaceae</taxon>
        <taxon>Mortierella</taxon>
    </lineage>
</organism>
<dbReference type="EMBL" id="JAAAXW010000164">
    <property type="protein sequence ID" value="KAF9541515.1"/>
    <property type="molecule type" value="Genomic_DNA"/>
</dbReference>
<comment type="caution">
    <text evidence="1">The sequence shown here is derived from an EMBL/GenBank/DDBJ whole genome shotgun (WGS) entry which is preliminary data.</text>
</comment>
<evidence type="ECO:0000313" key="2">
    <source>
        <dbReference type="Proteomes" id="UP000723463"/>
    </source>
</evidence>
<dbReference type="GO" id="GO:0019005">
    <property type="term" value="C:SCF ubiquitin ligase complex"/>
    <property type="evidence" value="ECO:0007669"/>
    <property type="project" value="TreeGrafter"/>
</dbReference>